<dbReference type="InterPro" id="IPR025190">
    <property type="entry name" value="DUF4122"/>
</dbReference>
<evidence type="ECO:0000313" key="4">
    <source>
        <dbReference type="Proteomes" id="UP000061809"/>
    </source>
</evidence>
<accession>A0A0P0GKD0</accession>
<dbReference type="PATRIC" id="fig|246787.4.peg.247"/>
<keyword evidence="2" id="KW-1133">Transmembrane helix</keyword>
<dbReference type="EMBL" id="CP012801">
    <property type="protein sequence ID" value="ALJ57512.1"/>
    <property type="molecule type" value="Genomic_DNA"/>
</dbReference>
<proteinExistence type="predicted"/>
<sequence length="258" mass="29563">MEMSVFYFSVKLVSAIYILHKVWAIIFCPVSYDFWDRLLRHARRIRVGLWRKRKKRMVEKAGKNSGKTFVGDSRGSAVKDGTYSPVRADNDTDDDVIGKTNIVYLEDPDMARKIPVRTMELEKVAIDQDEEINSDDVENRITSGNGLTESDRQDLMASEESIPDPEFSKPLTFEELSNVAEVLMSATEDRKNIQAAAETLYRLQDTDLFGFFSTEISTTAQVEKLLKEHLDSSGRLLSETEVSKRNSKRNVIDWNKYM</sequence>
<evidence type="ECO:0000256" key="1">
    <source>
        <dbReference type="SAM" id="MobiDB-lite"/>
    </source>
</evidence>
<name>A0A0P0GKD0_9BACE</name>
<dbReference type="Pfam" id="PF13498">
    <property type="entry name" value="DUF4122"/>
    <property type="match status" value="1"/>
</dbReference>
<evidence type="ECO:0000313" key="3">
    <source>
        <dbReference type="EMBL" id="ALJ57512.1"/>
    </source>
</evidence>
<dbReference type="AlphaFoldDB" id="A0A0P0GKD0"/>
<dbReference type="RefSeq" id="WP_029426976.1">
    <property type="nucleotide sequence ID" value="NZ_CP012801.1"/>
</dbReference>
<keyword evidence="2" id="KW-0812">Transmembrane</keyword>
<feature type="region of interest" description="Disordered" evidence="1">
    <location>
        <begin position="64"/>
        <end position="85"/>
    </location>
</feature>
<evidence type="ECO:0000256" key="2">
    <source>
        <dbReference type="SAM" id="Phobius"/>
    </source>
</evidence>
<feature type="transmembrane region" description="Helical" evidence="2">
    <location>
        <begin position="12"/>
        <end position="35"/>
    </location>
</feature>
<dbReference type="Proteomes" id="UP000061809">
    <property type="component" value="Chromosome"/>
</dbReference>
<protein>
    <recommendedName>
        <fullName evidence="5">DUF4122 domain-containing protein</fullName>
    </recommendedName>
</protein>
<evidence type="ECO:0008006" key="5">
    <source>
        <dbReference type="Google" id="ProtNLM"/>
    </source>
</evidence>
<organism evidence="3 4">
    <name type="scientific">Bacteroides cellulosilyticus</name>
    <dbReference type="NCBI Taxonomy" id="246787"/>
    <lineage>
        <taxon>Bacteria</taxon>
        <taxon>Pseudomonadati</taxon>
        <taxon>Bacteroidota</taxon>
        <taxon>Bacteroidia</taxon>
        <taxon>Bacteroidales</taxon>
        <taxon>Bacteroidaceae</taxon>
        <taxon>Bacteroides</taxon>
    </lineage>
</organism>
<gene>
    <name evidence="3" type="ORF">BcellWH2_00236</name>
</gene>
<keyword evidence="2" id="KW-0472">Membrane</keyword>
<reference evidence="3 4" key="1">
    <citation type="journal article" date="2015" name="Science">
        <title>Genetic determinants of in vivo fitness and diet responsiveness in multiple human gut Bacteroides.</title>
        <authorList>
            <person name="Wu M."/>
            <person name="McNulty N.P."/>
            <person name="Rodionov D.A."/>
            <person name="Khoroshkin M.S."/>
            <person name="Griffin N.W."/>
            <person name="Cheng J."/>
            <person name="Latreille P."/>
            <person name="Kerstetter R.A."/>
            <person name="Terrapon N."/>
            <person name="Henrissat B."/>
            <person name="Osterman A.L."/>
            <person name="Gordon J.I."/>
        </authorList>
    </citation>
    <scope>NUCLEOTIDE SEQUENCE [LARGE SCALE GENOMIC DNA]</scope>
    <source>
        <strain evidence="3 4">WH2</strain>
    </source>
</reference>
<dbReference type="KEGG" id="bcel:BcellWH2_00236"/>